<gene>
    <name evidence="1" type="ORF">BHS09_26535</name>
</gene>
<dbReference type="EMBL" id="CP017174">
    <property type="protein sequence ID" value="QDE70241.1"/>
    <property type="molecule type" value="Genomic_DNA"/>
</dbReference>
<dbReference type="Gene3D" id="3.20.20.100">
    <property type="entry name" value="NADP-dependent oxidoreductase domain"/>
    <property type="match status" value="1"/>
</dbReference>
<protein>
    <recommendedName>
        <fullName evidence="3">NADP-dependent oxidoreductase domain-containing protein</fullName>
    </recommendedName>
</protein>
<dbReference type="Proteomes" id="UP000320179">
    <property type="component" value="Chromosome"/>
</dbReference>
<evidence type="ECO:0008006" key="3">
    <source>
        <dbReference type="Google" id="ProtNLM"/>
    </source>
</evidence>
<dbReference type="SUPFAM" id="SSF51430">
    <property type="entry name" value="NAD(P)-linked oxidoreductase"/>
    <property type="match status" value="1"/>
</dbReference>
<reference evidence="1 2" key="1">
    <citation type="journal article" date="2019" name="Science">
        <title>Social genes are selection hotspots in kin groups of a soil microbe.</title>
        <authorList>
            <person name="Wielgoss S."/>
            <person name="Wolfensberger R."/>
            <person name="Sun L."/>
            <person name="Fiegna F."/>
            <person name="Velicer G.J."/>
        </authorList>
    </citation>
    <scope>NUCLEOTIDE SEQUENCE [LARGE SCALE GENOMIC DNA]</scope>
    <source>
        <strain evidence="1 2">MC3.5.9c15</strain>
    </source>
</reference>
<sequence length="96" mass="10825">MGSAPWRFAERPSAHDLGEYRHWMRPLALDSRGLDWSDVALRFAAPVPGVSTCIVGTRRLEHLRRNIRTLEKDLCPRTSWRPSATRSAGVVRVGMG</sequence>
<proteinExistence type="predicted"/>
<evidence type="ECO:0000313" key="1">
    <source>
        <dbReference type="EMBL" id="QDE70241.1"/>
    </source>
</evidence>
<evidence type="ECO:0000313" key="2">
    <source>
        <dbReference type="Proteomes" id="UP000320179"/>
    </source>
</evidence>
<accession>A0AAE6G3G9</accession>
<dbReference type="InterPro" id="IPR036812">
    <property type="entry name" value="NAD(P)_OxRdtase_dom_sf"/>
</dbReference>
<name>A0AAE6G3G9_MYXXA</name>
<dbReference type="AlphaFoldDB" id="A0AAE6G3G9"/>
<organism evidence="1 2">
    <name type="scientific">Myxococcus xanthus</name>
    <dbReference type="NCBI Taxonomy" id="34"/>
    <lineage>
        <taxon>Bacteria</taxon>
        <taxon>Pseudomonadati</taxon>
        <taxon>Myxococcota</taxon>
        <taxon>Myxococcia</taxon>
        <taxon>Myxococcales</taxon>
        <taxon>Cystobacterineae</taxon>
        <taxon>Myxococcaceae</taxon>
        <taxon>Myxococcus</taxon>
    </lineage>
</organism>